<dbReference type="GO" id="GO:0071035">
    <property type="term" value="P:nuclear polyadenylation-dependent rRNA catabolic process"/>
    <property type="evidence" value="ECO:0007669"/>
    <property type="project" value="TreeGrafter"/>
</dbReference>
<reference key="2">
    <citation type="submission" date="2011-08" db="EMBL/GenBank/DDBJ databases">
        <title>Genome sequence of Naumovozyma castellii.</title>
        <authorList>
            <person name="Gordon J.L."/>
            <person name="Armisen D."/>
            <person name="Proux-Wera E."/>
            <person name="OhEigeartaigh S.S."/>
            <person name="Byrne K.P."/>
            <person name="Wolfe K.H."/>
        </authorList>
    </citation>
    <scope>NUCLEOTIDE SEQUENCE</scope>
    <source>
        <strain>Type strain:CBS 4309</strain>
    </source>
</reference>
<evidence type="ECO:0000256" key="2">
    <source>
        <dbReference type="ARBA" id="ARBA00004604"/>
    </source>
</evidence>
<dbReference type="GO" id="GO:0071038">
    <property type="term" value="P:TRAMP-dependent tRNA surveillance pathway"/>
    <property type="evidence" value="ECO:0007669"/>
    <property type="project" value="EnsemblFungi"/>
</dbReference>
<dbReference type="KEGG" id="ncs:NCAS_0D00800"/>
<comment type="subcellular location">
    <subcellularLocation>
        <location evidence="1">Cytoplasm</location>
    </subcellularLocation>
    <subcellularLocation>
        <location evidence="2">Nucleus</location>
        <location evidence="2">Nucleolus</location>
    </subcellularLocation>
</comment>
<dbReference type="STRING" id="1064592.G0VEW2"/>
<dbReference type="InParanoid" id="G0VEW2"/>
<dbReference type="GO" id="GO:0034475">
    <property type="term" value="P:U4 snRNA 3'-end processing"/>
    <property type="evidence" value="ECO:0007669"/>
    <property type="project" value="TreeGrafter"/>
</dbReference>
<organism evidence="7 8">
    <name type="scientific">Naumovozyma castellii</name>
    <name type="common">Yeast</name>
    <name type="synonym">Saccharomyces castellii</name>
    <dbReference type="NCBI Taxonomy" id="27288"/>
    <lineage>
        <taxon>Eukaryota</taxon>
        <taxon>Fungi</taxon>
        <taxon>Dikarya</taxon>
        <taxon>Ascomycota</taxon>
        <taxon>Saccharomycotina</taxon>
        <taxon>Saccharomycetes</taxon>
        <taxon>Saccharomycetales</taxon>
        <taxon>Saccharomycetaceae</taxon>
        <taxon>Naumovozyma</taxon>
    </lineage>
</organism>
<sequence>MVLSVAEKSYLYDSLASQPLIRPDGRLHTQFRPIEIFTDFLPSSNGSSRIIASDGSECIVSIKSKVVDHTVETDLLQVDINIAGERDDSMIVETLTSLLHKVLTSEDGIDVKKLQLTKKYSFKIFVDVLIISTYSYPASLISMGIYCALNSTWLPKIISAFDDLEVAELPTFHDYDLVKLDVKSPLIFVLAIVGDNIFLDPASNESEVANNGLIITWSPQGGKVISPVKTIALNDTFIKGFNPILLKKGIKLVEENASSVAQALETL</sequence>
<dbReference type="GO" id="GO:0000177">
    <property type="term" value="C:cytoplasmic exosome (RNase complex)"/>
    <property type="evidence" value="ECO:0007669"/>
    <property type="project" value="EnsemblFungi"/>
</dbReference>
<gene>
    <name evidence="7" type="primary">NCAS0D00800</name>
    <name evidence="7" type="ordered locus">NCAS_0D00800</name>
</gene>
<keyword evidence="8" id="KW-1185">Reference proteome</keyword>
<comment type="similarity">
    <text evidence="3">Belongs to the RNase PH family.</text>
</comment>
<evidence type="ECO:0000313" key="7">
    <source>
        <dbReference type="EMBL" id="CCC69661.1"/>
    </source>
</evidence>
<dbReference type="FunFam" id="3.30.230.70:FF:000030">
    <property type="entry name" value="Exosome complex component RRP42"/>
    <property type="match status" value="1"/>
</dbReference>
<dbReference type="OrthoDB" id="272245at2759"/>
<dbReference type="PANTHER" id="PTHR11097:SF8">
    <property type="entry name" value="EXOSOME COMPLEX COMPONENT RRP42"/>
    <property type="match status" value="1"/>
</dbReference>
<dbReference type="FunCoup" id="G0VEW2">
    <property type="interactions" value="197"/>
</dbReference>
<evidence type="ECO:0000313" key="8">
    <source>
        <dbReference type="Proteomes" id="UP000001640"/>
    </source>
</evidence>
<dbReference type="RefSeq" id="XP_003676025.1">
    <property type="nucleotide sequence ID" value="XM_003675977.1"/>
</dbReference>
<name>G0VEW2_NAUCA</name>
<evidence type="ECO:0000256" key="3">
    <source>
        <dbReference type="ARBA" id="ARBA00006678"/>
    </source>
</evidence>
<dbReference type="GO" id="GO:0000467">
    <property type="term" value="P:exonucleolytic trimming to generate mature 3'-end of 5.8S rRNA from tricistronic rRNA transcript (SSU-rRNA, 5.8S rRNA, LSU-rRNA)"/>
    <property type="evidence" value="ECO:0007669"/>
    <property type="project" value="EnsemblFungi"/>
</dbReference>
<evidence type="ECO:0000256" key="6">
    <source>
        <dbReference type="ARBA" id="ARBA00042523"/>
    </source>
</evidence>
<keyword evidence="5" id="KW-0271">Exosome</keyword>
<protein>
    <recommendedName>
        <fullName evidence="6">Ribosomal RNA-processing protein 42</fullName>
    </recommendedName>
</protein>
<dbReference type="GO" id="GO:0000176">
    <property type="term" value="C:nuclear exosome (RNase complex)"/>
    <property type="evidence" value="ECO:0007669"/>
    <property type="project" value="EnsemblFungi"/>
</dbReference>
<dbReference type="eggNOG" id="KOG1612">
    <property type="taxonomic scope" value="Eukaryota"/>
</dbReference>
<dbReference type="OMA" id="INKRWHW"/>
<dbReference type="GO" id="GO:0034476">
    <property type="term" value="P:U5 snRNA 3'-end processing"/>
    <property type="evidence" value="ECO:0007669"/>
    <property type="project" value="TreeGrafter"/>
</dbReference>
<dbReference type="Gene3D" id="3.30.230.70">
    <property type="entry name" value="GHMP Kinase, N-terminal domain"/>
    <property type="match status" value="1"/>
</dbReference>
<dbReference type="HOGENOM" id="CLU_046570_1_0_1"/>
<dbReference type="EMBL" id="HE576755">
    <property type="protein sequence ID" value="CCC69661.1"/>
    <property type="molecule type" value="Genomic_DNA"/>
</dbReference>
<accession>G0VEW2</accession>
<evidence type="ECO:0000256" key="1">
    <source>
        <dbReference type="ARBA" id="ARBA00004496"/>
    </source>
</evidence>
<reference evidence="7 8" key="1">
    <citation type="journal article" date="2011" name="Proc. Natl. Acad. Sci. U.S.A.">
        <title>Evolutionary erosion of yeast sex chromosomes by mating-type switching accidents.</title>
        <authorList>
            <person name="Gordon J.L."/>
            <person name="Armisen D."/>
            <person name="Proux-Wera E."/>
            <person name="Oheigeartaigh S.S."/>
            <person name="Byrne K.P."/>
            <person name="Wolfe K.H."/>
        </authorList>
    </citation>
    <scope>NUCLEOTIDE SEQUENCE [LARGE SCALE GENOMIC DNA]</scope>
    <source>
        <strain evidence="8">ATCC 76901 / BCRC 22586 / CBS 4309 / NBRC 1992 / NRRL Y-12630</strain>
    </source>
</reference>
<keyword evidence="4" id="KW-0963">Cytoplasm</keyword>
<dbReference type="GO" id="GO:0016075">
    <property type="term" value="P:rRNA catabolic process"/>
    <property type="evidence" value="ECO:0007669"/>
    <property type="project" value="EnsemblFungi"/>
</dbReference>
<dbReference type="AlphaFoldDB" id="G0VEW2"/>
<dbReference type="InterPro" id="IPR050590">
    <property type="entry name" value="Exosome_comp_Rrp42_subfam"/>
</dbReference>
<evidence type="ECO:0000256" key="4">
    <source>
        <dbReference type="ARBA" id="ARBA00022490"/>
    </source>
</evidence>
<dbReference type="GO" id="GO:0071028">
    <property type="term" value="P:nuclear mRNA surveillance"/>
    <property type="evidence" value="ECO:0007669"/>
    <property type="project" value="TreeGrafter"/>
</dbReference>
<dbReference type="InterPro" id="IPR020568">
    <property type="entry name" value="Ribosomal_Su5_D2-typ_SF"/>
</dbReference>
<evidence type="ECO:0000256" key="5">
    <source>
        <dbReference type="ARBA" id="ARBA00022835"/>
    </source>
</evidence>
<dbReference type="GeneID" id="96903270"/>
<dbReference type="GO" id="GO:0034473">
    <property type="term" value="P:U1 snRNA 3'-end processing"/>
    <property type="evidence" value="ECO:0007669"/>
    <property type="project" value="TreeGrafter"/>
</dbReference>
<dbReference type="Proteomes" id="UP000001640">
    <property type="component" value="Chromosome 4"/>
</dbReference>
<proteinExistence type="inferred from homology"/>
<dbReference type="SUPFAM" id="SSF54211">
    <property type="entry name" value="Ribosomal protein S5 domain 2-like"/>
    <property type="match status" value="1"/>
</dbReference>
<dbReference type="GO" id="GO:0035925">
    <property type="term" value="F:mRNA 3'-UTR AU-rich region binding"/>
    <property type="evidence" value="ECO:0007669"/>
    <property type="project" value="TreeGrafter"/>
</dbReference>
<dbReference type="GO" id="GO:0005730">
    <property type="term" value="C:nucleolus"/>
    <property type="evidence" value="ECO:0007669"/>
    <property type="project" value="UniProtKB-SubCell"/>
</dbReference>
<dbReference type="PANTHER" id="PTHR11097">
    <property type="entry name" value="EXOSOME COMPLEX EXONUCLEASE RIBOSOMAL RNA PROCESSING PROTEIN"/>
    <property type="match status" value="1"/>
</dbReference>
<dbReference type="InterPro" id="IPR027408">
    <property type="entry name" value="PNPase/RNase_PH_dom_sf"/>
</dbReference>